<dbReference type="AlphaFoldDB" id="V9ID70"/>
<dbReference type="GO" id="GO:0001227">
    <property type="term" value="F:DNA-binding transcription repressor activity, RNA polymerase II-specific"/>
    <property type="evidence" value="ECO:0007669"/>
    <property type="project" value="InterPro"/>
</dbReference>
<dbReference type="SMART" id="SM00685">
    <property type="entry name" value="DM14"/>
    <property type="match status" value="4"/>
</dbReference>
<feature type="region of interest" description="Disordered" evidence="2">
    <location>
        <begin position="171"/>
        <end position="217"/>
    </location>
</feature>
<feature type="domain" description="C2" evidence="3">
    <location>
        <begin position="511"/>
        <end position="634"/>
    </location>
</feature>
<dbReference type="PANTHER" id="PTHR13076:SF9">
    <property type="entry name" value="COILED-COIL AND C2 DOMAIN-CONTAINING PROTEIN 1-LIKE"/>
    <property type="match status" value="1"/>
</dbReference>
<accession>V9ID70</accession>
<evidence type="ECO:0000313" key="4">
    <source>
        <dbReference type="EMBL" id="AEY58269.1"/>
    </source>
</evidence>
<feature type="compositionally biased region" description="Polar residues" evidence="2">
    <location>
        <begin position="322"/>
        <end position="331"/>
    </location>
</feature>
<dbReference type="InterPro" id="IPR006608">
    <property type="entry name" value="CC2D1A/B_DM14"/>
</dbReference>
<proteinExistence type="evidence at transcript level"/>
<dbReference type="InterPro" id="IPR000008">
    <property type="entry name" value="C2_dom"/>
</dbReference>
<sequence length="674" mass="75968">MENIIKLLQERLQLYQIAEKKAKQENELSRARRFNRGIKTLKELLNNVQVGKPINESDIPPQLPSHAIDETNANILETNKTESTEENIATSMADTILSEKIDIVEKPTSTKNIDEKALKLLKDRQQEYKIAAIAWKRAGNMKEALQLLNIAKHFDIVISAVNEGETVDLSDMPLSPNIPDSTTIISSNEKSEKTENERQGKSSTDITSAEVKSSSPENLEAALIERLEACKKMKATAETEGNSHKARRYGRICKQFEDAIKLYVRGKPIPLDELPTLPGFEPLTIATQSVLDPEIEKNNKPSEPKLPTSSESESFENKISSDPKTPISPSRVQIGKKQVQKTSHAEKQLALLQQRQHELKQAALNAKKDGDIELARTYLRQAKGIDPLIEASKGGLPVDMNSIPLSPQAKKELNADSIIGLLNDSFTIINTEDCLEETTGTDEQIYENLESQLTKQIKWCLCTRDHCKALGDVSGYNKWERLALNYKRDFDMLIVRKRDALPPPQHHYEIKTHTIVQSCTDLNDSDIEISIIRGVNYSKDADTYVLLEFPYPSDNPQSDRTTTIKGTCNPEYDAIFSLTGIDRTSRQCQRAFKRHALKCQIWAKGGFFRSDSLLGTVTVKLQPLETQCVLHDSFPLMDGRKPTGGKLELKIRLRNPILTKQIEKITDKWLIIDY</sequence>
<dbReference type="CDD" id="cd08690">
    <property type="entry name" value="C2_Freud-1"/>
    <property type="match status" value="1"/>
</dbReference>
<protein>
    <submittedName>
        <fullName evidence="4">Coiled-coil and C2 domain-containing protein 1-like</fullName>
    </submittedName>
</protein>
<dbReference type="SUPFAM" id="SSF49562">
    <property type="entry name" value="C2 domain (Calcium/lipid-binding domain, CaLB)"/>
    <property type="match status" value="1"/>
</dbReference>
<evidence type="ECO:0000256" key="2">
    <source>
        <dbReference type="SAM" id="MobiDB-lite"/>
    </source>
</evidence>
<feature type="compositionally biased region" description="Basic and acidic residues" evidence="2">
    <location>
        <begin position="189"/>
        <end position="200"/>
    </location>
</feature>
<dbReference type="Gene3D" id="2.60.40.150">
    <property type="entry name" value="C2 domain"/>
    <property type="match status" value="1"/>
</dbReference>
<feature type="region of interest" description="Disordered" evidence="2">
    <location>
        <begin position="291"/>
        <end position="331"/>
    </location>
</feature>
<gene>
    <name evidence="4" type="ORF">ACCB00813.1</name>
</gene>
<dbReference type="InterPro" id="IPR035892">
    <property type="entry name" value="C2_domain_sf"/>
</dbReference>
<comment type="similarity">
    <text evidence="1">Belongs to the CC2D1 family.</text>
</comment>
<name>V9ID70_APICE</name>
<reference evidence="4" key="1">
    <citation type="submission" date="2011-11" db="EMBL/GenBank/DDBJ databases">
        <title>Decoding the brain transcriptome of the Eastern honeybee (Apis cerana) based on pyrosequencing.</title>
        <authorList>
            <person name="Sun L."/>
            <person name="Zheng H."/>
            <person name="Wang Y."/>
            <person name="Xie X."/>
            <person name="Zhu Y."/>
            <person name="Gu W."/>
            <person name="Wang S."/>
        </authorList>
    </citation>
    <scope>NUCLEOTIDE SEQUENCE</scope>
    <source>
        <tissue evidence="4">Brain</tissue>
    </source>
</reference>
<evidence type="ECO:0000259" key="3">
    <source>
        <dbReference type="PROSITE" id="PS50004"/>
    </source>
</evidence>
<dbReference type="InterPro" id="IPR039725">
    <property type="entry name" value="CC2D1A/B"/>
</dbReference>
<feature type="compositionally biased region" description="Polar residues" evidence="2">
    <location>
        <begin position="201"/>
        <end position="217"/>
    </location>
</feature>
<dbReference type="EMBL" id="JR038475">
    <property type="protein sequence ID" value="AEY58269.1"/>
    <property type="molecule type" value="mRNA"/>
</dbReference>
<organism evidence="4">
    <name type="scientific">Apis cerana</name>
    <name type="common">Indian honeybee</name>
    <dbReference type="NCBI Taxonomy" id="7461"/>
    <lineage>
        <taxon>Eukaryota</taxon>
        <taxon>Metazoa</taxon>
        <taxon>Ecdysozoa</taxon>
        <taxon>Arthropoda</taxon>
        <taxon>Hexapoda</taxon>
        <taxon>Insecta</taxon>
        <taxon>Pterygota</taxon>
        <taxon>Neoptera</taxon>
        <taxon>Endopterygota</taxon>
        <taxon>Hymenoptera</taxon>
        <taxon>Apocrita</taxon>
        <taxon>Aculeata</taxon>
        <taxon>Apoidea</taxon>
        <taxon>Anthophila</taxon>
        <taxon>Apidae</taxon>
        <taxon>Apis</taxon>
    </lineage>
</organism>
<feature type="compositionally biased region" description="Basic and acidic residues" evidence="2">
    <location>
        <begin position="294"/>
        <end position="303"/>
    </location>
</feature>
<dbReference type="PROSITE" id="PS50004">
    <property type="entry name" value="C2"/>
    <property type="match status" value="1"/>
</dbReference>
<dbReference type="Pfam" id="PF00168">
    <property type="entry name" value="C2"/>
    <property type="match status" value="1"/>
</dbReference>
<dbReference type="PANTHER" id="PTHR13076">
    <property type="entry name" value="COILED-COIL AND C2 DOMAIN-CONTAINING PROTEIN 1-LIKE"/>
    <property type="match status" value="1"/>
</dbReference>
<evidence type="ECO:0000256" key="1">
    <source>
        <dbReference type="ARBA" id="ARBA00010672"/>
    </source>
</evidence>
<dbReference type="SMART" id="SM00239">
    <property type="entry name" value="C2"/>
    <property type="match status" value="1"/>
</dbReference>
<dbReference type="InterPro" id="IPR037772">
    <property type="entry name" value="C2_Freud"/>
</dbReference>
<dbReference type="Pfam" id="PF21528">
    <property type="entry name" value="CC2D1A-B_DM14"/>
    <property type="match status" value="3"/>
</dbReference>